<keyword evidence="4" id="KW-1185">Reference proteome</keyword>
<dbReference type="GO" id="GO:0052689">
    <property type="term" value="F:carboxylic ester hydrolase activity"/>
    <property type="evidence" value="ECO:0007669"/>
    <property type="project" value="TreeGrafter"/>
</dbReference>
<name>A7HSJ9_PARL1</name>
<dbReference type="InterPro" id="IPR053145">
    <property type="entry name" value="AB_hydrolase_Est10"/>
</dbReference>
<dbReference type="PANTHER" id="PTHR43265:SF1">
    <property type="entry name" value="ESTERASE ESTD"/>
    <property type="match status" value="1"/>
</dbReference>
<evidence type="ECO:0000256" key="1">
    <source>
        <dbReference type="SAM" id="SignalP"/>
    </source>
</evidence>
<protein>
    <submittedName>
        <fullName evidence="3">Alpha/beta hydrolase fold</fullName>
    </submittedName>
</protein>
<organism evidence="3 4">
    <name type="scientific">Parvibaculum lavamentivorans (strain DS-1 / DSM 13023 / NCIMB 13966)</name>
    <dbReference type="NCBI Taxonomy" id="402881"/>
    <lineage>
        <taxon>Bacteria</taxon>
        <taxon>Pseudomonadati</taxon>
        <taxon>Pseudomonadota</taxon>
        <taxon>Alphaproteobacteria</taxon>
        <taxon>Hyphomicrobiales</taxon>
        <taxon>Parvibaculaceae</taxon>
        <taxon>Parvibaculum</taxon>
    </lineage>
</organism>
<dbReference type="Proteomes" id="UP000006377">
    <property type="component" value="Chromosome"/>
</dbReference>
<reference evidence="3 4" key="1">
    <citation type="journal article" date="2011" name="Stand. Genomic Sci.">
        <title>Complete genome sequence of Parvibaculum lavamentivorans type strain (DS-1(T)).</title>
        <authorList>
            <person name="Schleheck D."/>
            <person name="Weiss M."/>
            <person name="Pitluck S."/>
            <person name="Bruce D."/>
            <person name="Land M.L."/>
            <person name="Han S."/>
            <person name="Saunders E."/>
            <person name="Tapia R."/>
            <person name="Detter C."/>
            <person name="Brettin T."/>
            <person name="Han J."/>
            <person name="Woyke T."/>
            <person name="Goodwin L."/>
            <person name="Pennacchio L."/>
            <person name="Nolan M."/>
            <person name="Cook A.M."/>
            <person name="Kjelleberg S."/>
            <person name="Thomas T."/>
        </authorList>
    </citation>
    <scope>NUCLEOTIDE SEQUENCE [LARGE SCALE GENOMIC DNA]</scope>
    <source>
        <strain evidence="4">DS-1 / DSM 13023 / NCIMB 13966</strain>
    </source>
</reference>
<dbReference type="InterPro" id="IPR000073">
    <property type="entry name" value="AB_hydrolase_1"/>
</dbReference>
<proteinExistence type="predicted"/>
<keyword evidence="3" id="KW-0378">Hydrolase</keyword>
<feature type="chain" id="PRO_5002708181" evidence="1">
    <location>
        <begin position="21"/>
        <end position="319"/>
    </location>
</feature>
<gene>
    <name evidence="3" type="ordered locus">Plav_1262</name>
</gene>
<dbReference type="EMBL" id="CP000774">
    <property type="protein sequence ID" value="ABS62882.1"/>
    <property type="molecule type" value="Genomic_DNA"/>
</dbReference>
<dbReference type="HOGENOM" id="CLU_033707_1_0_5"/>
<dbReference type="Pfam" id="PF12697">
    <property type="entry name" value="Abhydrolase_6"/>
    <property type="match status" value="1"/>
</dbReference>
<feature type="domain" description="AB hydrolase-1" evidence="2">
    <location>
        <begin position="56"/>
        <end position="279"/>
    </location>
</feature>
<dbReference type="InterPro" id="IPR029058">
    <property type="entry name" value="AB_hydrolase_fold"/>
</dbReference>
<dbReference type="RefSeq" id="WP_012110153.1">
    <property type="nucleotide sequence ID" value="NC_009719.1"/>
</dbReference>
<dbReference type="Gene3D" id="3.40.50.1820">
    <property type="entry name" value="alpha/beta hydrolase"/>
    <property type="match status" value="1"/>
</dbReference>
<dbReference type="eggNOG" id="COG1073">
    <property type="taxonomic scope" value="Bacteria"/>
</dbReference>
<dbReference type="PANTHER" id="PTHR43265">
    <property type="entry name" value="ESTERASE ESTD"/>
    <property type="match status" value="1"/>
</dbReference>
<dbReference type="OrthoDB" id="9809549at2"/>
<dbReference type="AlphaFoldDB" id="A7HSJ9"/>
<dbReference type="KEGG" id="pla:Plav_1262"/>
<evidence type="ECO:0000313" key="4">
    <source>
        <dbReference type="Proteomes" id="UP000006377"/>
    </source>
</evidence>
<evidence type="ECO:0000259" key="2">
    <source>
        <dbReference type="Pfam" id="PF12697"/>
    </source>
</evidence>
<feature type="signal peptide" evidence="1">
    <location>
        <begin position="1"/>
        <end position="20"/>
    </location>
</feature>
<dbReference type="STRING" id="402881.Plav_1262"/>
<evidence type="ECO:0000313" key="3">
    <source>
        <dbReference type="EMBL" id="ABS62882.1"/>
    </source>
</evidence>
<sequence length="319" mass="34162">MKILPLALLFALAFAADAMAEPWSEREVTVDGGLAPLHGTLTLPEGDGPVDAALILPGSGPTDRNGNFPEGNNNSLRLLARSLGDAGIASLRIDKRGVGASAQAAPKEEDLRAETYVDDAVQWLEFLDKEPRIRRLYLIGHSEGALLATLAAQKKPVAGLVLIAAIGRPAPDVLREQVATGNMEPQLRQASDTILAKLERGETHEEVPGQLDALYRPSVQPYLISWFKYDPAAELAKLSMPVLLIRGTHDLQVRQADADALAAARPDATLLAIEEMNHVLKIAPADRAENIRFYSDPGAPLAPGLADAITDFISKMTAP</sequence>
<keyword evidence="1" id="KW-0732">Signal</keyword>
<dbReference type="SUPFAM" id="SSF53474">
    <property type="entry name" value="alpha/beta-Hydrolases"/>
    <property type="match status" value="1"/>
</dbReference>
<accession>A7HSJ9</accession>